<proteinExistence type="predicted"/>
<dbReference type="RefSeq" id="WP_145350392.1">
    <property type="nucleotide sequence ID" value="NZ_CP036262.1"/>
</dbReference>
<keyword evidence="1" id="KW-0175">Coiled coil</keyword>
<dbReference type="GO" id="GO:0016788">
    <property type="term" value="F:hydrolase activity, acting on ester bonds"/>
    <property type="evidence" value="ECO:0007669"/>
    <property type="project" value="InterPro"/>
</dbReference>
<dbReference type="Gene3D" id="1.10.575.10">
    <property type="entry name" value="P1 Nuclease"/>
    <property type="match status" value="1"/>
</dbReference>
<evidence type="ECO:0000313" key="4">
    <source>
        <dbReference type="EMBL" id="QDS92152.1"/>
    </source>
</evidence>
<dbReference type="Pfam" id="PF14229">
    <property type="entry name" value="DUF4332"/>
    <property type="match status" value="1"/>
</dbReference>
<dbReference type="OrthoDB" id="268732at2"/>
<sequence>MMRRPLLAILRAAHCRSTHHYFALDALPLVETPAGKRLRSILLRHHDRYLEGSKDPDTRFHDFHNHVVHVKDGYWGGAPAKATRWYEILQHRLQEQRWADAAHAAGVLSHYFTDPIQPLHTAQSDREKTVHRPLEWSITKSYKSIRQLSLRDPVEIRFELSQQTGWLAAAILHAARIGNQSYNLLLDAYNLEAGVKDPPSGLNAPSRKALAELFTLTTVGWAKILERAASDYEQANQAKLPKLPLTGAVVMATVKIPHRRLLRYLVDRTEQQAVEAILAEYQQTGQVREQTPPEAVAVRRSIAVYHREREYKYRQRAKAAAAQATAKVVPAATSKPVEASPSTTKPITEWTSIQHQPLAPANSHFSSEKMAALKNSQAFQDKQPSSGRSQAATESANRRKEDLEQARLLEIQRRAAMERAERAIEQAEKLRQSELEIQQAKQLQAIQETNENENENEKNYPATIPIRFPSESKHCRLSRRAPIVDAPSIGPKTAARFHAIGIETVGEFLDLPAARTADRLAARWITAQMVSDWQAQTLLMCQVPEMLARDVQLLVGSGCRTQPKLASASVADLHRAIVRFSATSDGRRALRGASPPERTEVARWIARAAGETDGESSQQASAA</sequence>
<evidence type="ECO:0000259" key="3">
    <source>
        <dbReference type="Pfam" id="PF14229"/>
    </source>
</evidence>
<feature type="region of interest" description="Disordered" evidence="2">
    <location>
        <begin position="326"/>
        <end position="348"/>
    </location>
</feature>
<dbReference type="SUPFAM" id="SSF48537">
    <property type="entry name" value="Phospholipase C/P1 nuclease"/>
    <property type="match status" value="1"/>
</dbReference>
<gene>
    <name evidence="4" type="ORF">FF011L_08880</name>
</gene>
<dbReference type="CDD" id="cd10981">
    <property type="entry name" value="ZnPC_S1P1"/>
    <property type="match status" value="1"/>
</dbReference>
<accession>A0A517MB97</accession>
<feature type="compositionally biased region" description="Polar residues" evidence="2">
    <location>
        <begin position="374"/>
        <end position="395"/>
    </location>
</feature>
<keyword evidence="5" id="KW-1185">Reference proteome</keyword>
<dbReference type="KEGG" id="rml:FF011L_08880"/>
<dbReference type="AlphaFoldDB" id="A0A517MB97"/>
<evidence type="ECO:0000256" key="2">
    <source>
        <dbReference type="SAM" id="MobiDB-lite"/>
    </source>
</evidence>
<dbReference type="Proteomes" id="UP000320672">
    <property type="component" value="Chromosome"/>
</dbReference>
<name>A0A517MB97_9BACT</name>
<feature type="region of interest" description="Disordered" evidence="2">
    <location>
        <begin position="370"/>
        <end position="403"/>
    </location>
</feature>
<evidence type="ECO:0000313" key="5">
    <source>
        <dbReference type="Proteomes" id="UP000320672"/>
    </source>
</evidence>
<dbReference type="InterPro" id="IPR025567">
    <property type="entry name" value="DUF4332"/>
</dbReference>
<organism evidence="4 5">
    <name type="scientific">Roseimaritima multifibrata</name>
    <dbReference type="NCBI Taxonomy" id="1930274"/>
    <lineage>
        <taxon>Bacteria</taxon>
        <taxon>Pseudomonadati</taxon>
        <taxon>Planctomycetota</taxon>
        <taxon>Planctomycetia</taxon>
        <taxon>Pirellulales</taxon>
        <taxon>Pirellulaceae</taxon>
        <taxon>Roseimaritima</taxon>
    </lineage>
</organism>
<protein>
    <recommendedName>
        <fullName evidence="3">DUF4332 domain-containing protein</fullName>
    </recommendedName>
</protein>
<feature type="domain" description="DUF4332" evidence="3">
    <location>
        <begin position="487"/>
        <end position="609"/>
    </location>
</feature>
<reference evidence="4 5" key="1">
    <citation type="submission" date="2019-02" db="EMBL/GenBank/DDBJ databases">
        <title>Deep-cultivation of Planctomycetes and their phenomic and genomic characterization uncovers novel biology.</title>
        <authorList>
            <person name="Wiegand S."/>
            <person name="Jogler M."/>
            <person name="Boedeker C."/>
            <person name="Pinto D."/>
            <person name="Vollmers J."/>
            <person name="Rivas-Marin E."/>
            <person name="Kohn T."/>
            <person name="Peeters S.H."/>
            <person name="Heuer A."/>
            <person name="Rast P."/>
            <person name="Oberbeckmann S."/>
            <person name="Bunk B."/>
            <person name="Jeske O."/>
            <person name="Meyerdierks A."/>
            <person name="Storesund J.E."/>
            <person name="Kallscheuer N."/>
            <person name="Luecker S."/>
            <person name="Lage O.M."/>
            <person name="Pohl T."/>
            <person name="Merkel B.J."/>
            <person name="Hornburger P."/>
            <person name="Mueller R.-W."/>
            <person name="Bruemmer F."/>
            <person name="Labrenz M."/>
            <person name="Spormann A.M."/>
            <person name="Op den Camp H."/>
            <person name="Overmann J."/>
            <person name="Amann R."/>
            <person name="Jetten M.S.M."/>
            <person name="Mascher T."/>
            <person name="Medema M.H."/>
            <person name="Devos D.P."/>
            <person name="Kaster A.-K."/>
            <person name="Ovreas L."/>
            <person name="Rohde M."/>
            <person name="Galperin M.Y."/>
            <person name="Jogler C."/>
        </authorList>
    </citation>
    <scope>NUCLEOTIDE SEQUENCE [LARGE SCALE GENOMIC DNA]</scope>
    <source>
        <strain evidence="4 5">FF011L</strain>
    </source>
</reference>
<dbReference type="EMBL" id="CP036262">
    <property type="protein sequence ID" value="QDS92152.1"/>
    <property type="molecule type" value="Genomic_DNA"/>
</dbReference>
<dbReference type="InterPro" id="IPR008947">
    <property type="entry name" value="PLipase_C/P1_nuclease_dom_sf"/>
</dbReference>
<evidence type="ECO:0000256" key="1">
    <source>
        <dbReference type="SAM" id="Coils"/>
    </source>
</evidence>
<feature type="coiled-coil region" evidence="1">
    <location>
        <begin position="406"/>
        <end position="443"/>
    </location>
</feature>